<dbReference type="InterPro" id="IPR007700">
    <property type="entry name" value="DUF668"/>
</dbReference>
<evidence type="ECO:0000313" key="3">
    <source>
        <dbReference type="EMBL" id="KAI7751802.1"/>
    </source>
</evidence>
<protein>
    <recommendedName>
        <fullName evidence="5">DUF3475 domain-containing protein</fullName>
    </recommendedName>
</protein>
<dbReference type="GO" id="GO:0045927">
    <property type="term" value="P:positive regulation of growth"/>
    <property type="evidence" value="ECO:0007669"/>
    <property type="project" value="InterPro"/>
</dbReference>
<sequence length="295" mass="34470">MSSSSSNINDRLYANFGFPPSSWNLLYGLTPYSAAKRDKLSVLAFEVANTIIKGLNLRQSLLDENVQILKTEILHTKGVQLLVSTDIEELLRIAEADKREEFEIFFSEVARFGNMCTDPQWHNLDRLFARKFELKERREMTDIKMLKLGSLAQHTIELYHECISLDRYVQHYRQTLEEVEYFRFPQKGKSVISVIQHEINHQRKIVRNLQKKSLWSRNLEEVVEKLMTMPEIKAEMDKILHWLVPVATNTIKYVRVLHQYFNNLHVYKCITLIIYFLAEHIKVSGGLVSGQTPGK</sequence>
<gene>
    <name evidence="3" type="ORF">M8C21_001740</name>
</gene>
<comment type="caution">
    <text evidence="3">The sequence shown here is derived from an EMBL/GenBank/DDBJ whole genome shotgun (WGS) entry which is preliminary data.</text>
</comment>
<dbReference type="PANTHER" id="PTHR31730:SF18">
    <property type="entry name" value="PROTEIN PSK SIMULATOR 2"/>
    <property type="match status" value="1"/>
</dbReference>
<evidence type="ECO:0000259" key="2">
    <source>
        <dbReference type="Pfam" id="PF11961"/>
    </source>
</evidence>
<organism evidence="3 4">
    <name type="scientific">Ambrosia artemisiifolia</name>
    <name type="common">Common ragweed</name>
    <dbReference type="NCBI Taxonomy" id="4212"/>
    <lineage>
        <taxon>Eukaryota</taxon>
        <taxon>Viridiplantae</taxon>
        <taxon>Streptophyta</taxon>
        <taxon>Embryophyta</taxon>
        <taxon>Tracheophyta</taxon>
        <taxon>Spermatophyta</taxon>
        <taxon>Magnoliopsida</taxon>
        <taxon>eudicotyledons</taxon>
        <taxon>Gunneridae</taxon>
        <taxon>Pentapetalae</taxon>
        <taxon>asterids</taxon>
        <taxon>campanulids</taxon>
        <taxon>Asterales</taxon>
        <taxon>Asteraceae</taxon>
        <taxon>Asteroideae</taxon>
        <taxon>Heliantheae alliance</taxon>
        <taxon>Heliantheae</taxon>
        <taxon>Ambrosia</taxon>
    </lineage>
</organism>
<accession>A0AAD5D1S5</accession>
<dbReference type="Proteomes" id="UP001206925">
    <property type="component" value="Unassembled WGS sequence"/>
</dbReference>
<proteinExistence type="predicted"/>
<dbReference type="AlphaFoldDB" id="A0AAD5D1S5"/>
<dbReference type="Pfam" id="PF05003">
    <property type="entry name" value="DUF668"/>
    <property type="match status" value="1"/>
</dbReference>
<dbReference type="PANTHER" id="PTHR31730">
    <property type="entry name" value="OS01G0873900 PROTEIN"/>
    <property type="match status" value="1"/>
</dbReference>
<feature type="domain" description="DUF3475" evidence="2">
    <location>
        <begin position="42"/>
        <end position="98"/>
    </location>
</feature>
<reference evidence="3" key="1">
    <citation type="submission" date="2022-06" db="EMBL/GenBank/DDBJ databases">
        <title>Uncovering the hologenomic basis of an extraordinary plant invasion.</title>
        <authorList>
            <person name="Bieker V.C."/>
            <person name="Martin M.D."/>
            <person name="Gilbert T."/>
            <person name="Hodgins K."/>
            <person name="Battlay P."/>
            <person name="Petersen B."/>
            <person name="Wilson J."/>
        </authorList>
    </citation>
    <scope>NUCLEOTIDE SEQUENCE</scope>
    <source>
        <strain evidence="3">AA19_3_7</strain>
        <tissue evidence="3">Leaf</tissue>
    </source>
</reference>
<evidence type="ECO:0000259" key="1">
    <source>
        <dbReference type="Pfam" id="PF05003"/>
    </source>
</evidence>
<name>A0AAD5D1S5_AMBAR</name>
<feature type="domain" description="DUF668" evidence="1">
    <location>
        <begin position="211"/>
        <end position="252"/>
    </location>
</feature>
<dbReference type="EMBL" id="JAMZMK010005813">
    <property type="protein sequence ID" value="KAI7751802.1"/>
    <property type="molecule type" value="Genomic_DNA"/>
</dbReference>
<evidence type="ECO:0008006" key="5">
    <source>
        <dbReference type="Google" id="ProtNLM"/>
    </source>
</evidence>
<evidence type="ECO:0000313" key="4">
    <source>
        <dbReference type="Proteomes" id="UP001206925"/>
    </source>
</evidence>
<dbReference type="InterPro" id="IPR021864">
    <property type="entry name" value="DUF3475"/>
</dbReference>
<dbReference type="Pfam" id="PF11961">
    <property type="entry name" value="DUF3475"/>
    <property type="match status" value="1"/>
</dbReference>
<dbReference type="InterPro" id="IPR045021">
    <property type="entry name" value="PSI1/2/3"/>
</dbReference>
<keyword evidence="4" id="KW-1185">Reference proteome</keyword>